<keyword evidence="4 9" id="KW-0460">Magnesium</keyword>
<keyword evidence="3 9" id="KW-0479">Metal-binding</keyword>
<dbReference type="GO" id="GO:0004789">
    <property type="term" value="F:thiamine-phosphate diphosphorylase activity"/>
    <property type="evidence" value="ECO:0007669"/>
    <property type="project" value="UniProtKB-UniRule"/>
</dbReference>
<dbReference type="InterPro" id="IPR022998">
    <property type="entry name" value="ThiamineP_synth_TenI"/>
</dbReference>
<dbReference type="EMBL" id="BPUB01000001">
    <property type="protein sequence ID" value="GJG57914.1"/>
    <property type="molecule type" value="Genomic_DNA"/>
</dbReference>
<dbReference type="InterPro" id="IPR036206">
    <property type="entry name" value="ThiamineP_synth_sf"/>
</dbReference>
<comment type="caution">
    <text evidence="13">The sequence shown here is derived from an EMBL/GenBank/DDBJ whole genome shotgun (WGS) entry which is preliminary data.</text>
</comment>
<feature type="binding site" evidence="9">
    <location>
        <position position="64"/>
    </location>
    <ligand>
        <name>4-amino-2-methyl-5-(diphosphooxymethyl)pyrimidine</name>
        <dbReference type="ChEBI" id="CHEBI:57841"/>
    </ligand>
</feature>
<comment type="catalytic activity">
    <reaction evidence="6 9 10">
        <text>4-methyl-5-(2-phosphooxyethyl)-thiazole + 4-amino-2-methyl-5-(diphosphooxymethyl)pyrimidine + H(+) = thiamine phosphate + diphosphate</text>
        <dbReference type="Rhea" id="RHEA:22328"/>
        <dbReference type="ChEBI" id="CHEBI:15378"/>
        <dbReference type="ChEBI" id="CHEBI:33019"/>
        <dbReference type="ChEBI" id="CHEBI:37575"/>
        <dbReference type="ChEBI" id="CHEBI:57841"/>
        <dbReference type="ChEBI" id="CHEBI:58296"/>
        <dbReference type="EC" id="2.5.1.3"/>
    </reaction>
</comment>
<comment type="function">
    <text evidence="9">Condenses 4-methyl-5-(beta-hydroxyethyl)thiazole monophosphate (THZ-P) and 2-methyl-4-amino-5-hydroxymethyl pyrimidine pyrophosphate (HMP-PP) to form thiamine monophosphate (TMP).</text>
</comment>
<feature type="binding site" evidence="9">
    <location>
        <begin position="129"/>
        <end position="131"/>
    </location>
    <ligand>
        <name>2-[(2R,5Z)-2-carboxy-4-methylthiazol-5(2H)-ylidene]ethyl phosphate</name>
        <dbReference type="ChEBI" id="CHEBI:62899"/>
    </ligand>
</feature>
<feature type="domain" description="Thiamine phosphate synthase/TenI" evidence="12">
    <location>
        <begin position="11"/>
        <end position="185"/>
    </location>
</feature>
<dbReference type="AlphaFoldDB" id="A0A9R1C8D0"/>
<proteinExistence type="inferred from homology"/>
<feature type="binding site" evidence="9">
    <location>
        <begin position="32"/>
        <end position="36"/>
    </location>
    <ligand>
        <name>4-amino-2-methyl-5-(diphosphooxymethyl)pyrimidine</name>
        <dbReference type="ChEBI" id="CHEBI:57841"/>
    </ligand>
</feature>
<dbReference type="Pfam" id="PF02581">
    <property type="entry name" value="TMP-TENI"/>
    <property type="match status" value="1"/>
</dbReference>
<evidence type="ECO:0000259" key="12">
    <source>
        <dbReference type="Pfam" id="PF02581"/>
    </source>
</evidence>
<evidence type="ECO:0000256" key="2">
    <source>
        <dbReference type="ARBA" id="ARBA00022679"/>
    </source>
</evidence>
<feature type="binding site" evidence="9">
    <location>
        <position position="103"/>
    </location>
    <ligand>
        <name>4-amino-2-methyl-5-(diphosphooxymethyl)pyrimidine</name>
        <dbReference type="ChEBI" id="CHEBI:57841"/>
    </ligand>
</feature>
<dbReference type="Gene3D" id="3.20.20.70">
    <property type="entry name" value="Aldolase class I"/>
    <property type="match status" value="1"/>
</dbReference>
<dbReference type="NCBIfam" id="NF000736">
    <property type="entry name" value="PRK00043.2-3"/>
    <property type="match status" value="1"/>
</dbReference>
<comment type="cofactor">
    <cofactor evidence="9">
        <name>Mg(2+)</name>
        <dbReference type="ChEBI" id="CHEBI:18420"/>
    </cofactor>
    <text evidence="9">Binds 1 Mg(2+) ion per subunit.</text>
</comment>
<keyword evidence="14" id="KW-1185">Reference proteome</keyword>
<dbReference type="HAMAP" id="MF_00097">
    <property type="entry name" value="TMP_synthase"/>
    <property type="match status" value="1"/>
</dbReference>
<comment type="caution">
    <text evidence="9">Lacks conserved residue(s) required for the propagation of feature annotation.</text>
</comment>
<dbReference type="GO" id="GO:0000287">
    <property type="term" value="F:magnesium ion binding"/>
    <property type="evidence" value="ECO:0007669"/>
    <property type="project" value="UniProtKB-UniRule"/>
</dbReference>
<comment type="similarity">
    <text evidence="9 10">Belongs to the thiamine-phosphate synthase family.</text>
</comment>
<dbReference type="NCBIfam" id="TIGR00693">
    <property type="entry name" value="thiE"/>
    <property type="match status" value="1"/>
</dbReference>
<comment type="catalytic activity">
    <reaction evidence="7 9 10">
        <text>2-(2-carboxy-4-methylthiazol-5-yl)ethyl phosphate + 4-amino-2-methyl-5-(diphosphooxymethyl)pyrimidine + 2 H(+) = thiamine phosphate + CO2 + diphosphate</text>
        <dbReference type="Rhea" id="RHEA:47848"/>
        <dbReference type="ChEBI" id="CHEBI:15378"/>
        <dbReference type="ChEBI" id="CHEBI:16526"/>
        <dbReference type="ChEBI" id="CHEBI:33019"/>
        <dbReference type="ChEBI" id="CHEBI:37575"/>
        <dbReference type="ChEBI" id="CHEBI:57841"/>
        <dbReference type="ChEBI" id="CHEBI:62890"/>
        <dbReference type="EC" id="2.5.1.3"/>
    </reaction>
</comment>
<dbReference type="Proteomes" id="UP000825483">
    <property type="component" value="Unassembled WGS sequence"/>
</dbReference>
<dbReference type="PANTHER" id="PTHR20857:SF15">
    <property type="entry name" value="THIAMINE-PHOSPHATE SYNTHASE"/>
    <property type="match status" value="1"/>
</dbReference>
<feature type="binding site" evidence="9">
    <location>
        <position position="165"/>
    </location>
    <ligand>
        <name>2-[(2R,5Z)-2-carboxy-4-methylthiazol-5(2H)-ylidene]ethyl phosphate</name>
        <dbReference type="ChEBI" id="CHEBI:62899"/>
    </ligand>
</feature>
<evidence type="ECO:0000313" key="14">
    <source>
        <dbReference type="Proteomes" id="UP000825483"/>
    </source>
</evidence>
<evidence type="ECO:0000256" key="5">
    <source>
        <dbReference type="ARBA" id="ARBA00022977"/>
    </source>
</evidence>
<keyword evidence="2 9" id="KW-0808">Transferase</keyword>
<name>A0A9R1C8D0_9BACT</name>
<dbReference type="SUPFAM" id="SSF51391">
    <property type="entry name" value="Thiamin phosphate synthase"/>
    <property type="match status" value="1"/>
</dbReference>
<dbReference type="PANTHER" id="PTHR20857">
    <property type="entry name" value="THIAMINE-PHOSPHATE PYROPHOSPHORYLASE"/>
    <property type="match status" value="1"/>
</dbReference>
<accession>A0A9R1C8D0</accession>
<gene>
    <name evidence="9 13" type="primary">thiE</name>
    <name evidence="13" type="ORF">PRLR5076_07650</name>
</gene>
<protein>
    <recommendedName>
        <fullName evidence="9">Thiamine-phosphate synthase</fullName>
        <shortName evidence="9">TP synthase</shortName>
        <shortName evidence="9">TPS</shortName>
        <ecNumber evidence="9">2.5.1.3</ecNumber>
    </recommendedName>
    <alternativeName>
        <fullName evidence="9">Thiamine-phosphate pyrophosphorylase</fullName>
        <shortName evidence="9">TMP pyrophosphorylase</shortName>
        <shortName evidence="9">TMP-PPase</shortName>
    </alternativeName>
</protein>
<dbReference type="InterPro" id="IPR013785">
    <property type="entry name" value="Aldolase_TIM"/>
</dbReference>
<dbReference type="GO" id="GO:0009229">
    <property type="term" value="P:thiamine diphosphate biosynthetic process"/>
    <property type="evidence" value="ECO:0007669"/>
    <property type="project" value="UniProtKB-UniRule"/>
</dbReference>
<evidence type="ECO:0000256" key="1">
    <source>
        <dbReference type="ARBA" id="ARBA00005165"/>
    </source>
</evidence>
<feature type="binding site" evidence="9">
    <location>
        <position position="65"/>
    </location>
    <ligand>
        <name>Mg(2+)</name>
        <dbReference type="ChEBI" id="CHEBI:18420"/>
    </ligand>
</feature>
<feature type="binding site" evidence="9">
    <location>
        <position position="132"/>
    </location>
    <ligand>
        <name>4-amino-2-methyl-5-(diphosphooxymethyl)pyrimidine</name>
        <dbReference type="ChEBI" id="CHEBI:57841"/>
    </ligand>
</feature>
<keyword evidence="5 9" id="KW-0784">Thiamine biosynthesis</keyword>
<dbReference type="EC" id="2.5.1.3" evidence="9"/>
<dbReference type="GO" id="GO:0009228">
    <property type="term" value="P:thiamine biosynthetic process"/>
    <property type="evidence" value="ECO:0007669"/>
    <property type="project" value="UniProtKB-KW"/>
</dbReference>
<dbReference type="RefSeq" id="WP_223927065.1">
    <property type="nucleotide sequence ID" value="NZ_BPTU01000004.1"/>
</dbReference>
<evidence type="ECO:0000313" key="13">
    <source>
        <dbReference type="EMBL" id="GJG57914.1"/>
    </source>
</evidence>
<evidence type="ECO:0000256" key="6">
    <source>
        <dbReference type="ARBA" id="ARBA00047334"/>
    </source>
</evidence>
<evidence type="ECO:0000256" key="4">
    <source>
        <dbReference type="ARBA" id="ARBA00022842"/>
    </source>
</evidence>
<feature type="binding site" evidence="9">
    <location>
        <position position="84"/>
    </location>
    <ligand>
        <name>Mg(2+)</name>
        <dbReference type="ChEBI" id="CHEBI:18420"/>
    </ligand>
</feature>
<dbReference type="InterPro" id="IPR034291">
    <property type="entry name" value="TMP_synthase"/>
</dbReference>
<evidence type="ECO:0000256" key="3">
    <source>
        <dbReference type="ARBA" id="ARBA00022723"/>
    </source>
</evidence>
<reference evidence="13" key="1">
    <citation type="journal article" date="2022" name="Int. J. Syst. Evol. Microbiol.">
        <title>Prevotella lacticifex sp. nov., isolated from the rumen of cows.</title>
        <authorList>
            <person name="Shinkai T."/>
            <person name="Ikeyama N."/>
            <person name="Kumagai M."/>
            <person name="Ohmori H."/>
            <person name="Sakamoto M."/>
            <person name="Ohkuma M."/>
            <person name="Mitsumori M."/>
        </authorList>
    </citation>
    <scope>NUCLEOTIDE SEQUENCE</scope>
    <source>
        <strain evidence="13">R5076</strain>
    </source>
</reference>
<comment type="pathway">
    <text evidence="1 9 11">Cofactor biosynthesis; thiamine diphosphate biosynthesis; thiamine phosphate from 4-amino-2-methyl-5-diphosphomethylpyrimidine and 4-methyl-5-(2-phosphoethyl)-thiazole: step 1/1.</text>
</comment>
<dbReference type="CDD" id="cd00564">
    <property type="entry name" value="TMP_TenI"/>
    <property type="match status" value="1"/>
</dbReference>
<comment type="catalytic activity">
    <reaction evidence="8 9 10">
        <text>2-[(2R,5Z)-2-carboxy-4-methylthiazol-5(2H)-ylidene]ethyl phosphate + 4-amino-2-methyl-5-(diphosphooxymethyl)pyrimidine + 2 H(+) = thiamine phosphate + CO2 + diphosphate</text>
        <dbReference type="Rhea" id="RHEA:47844"/>
        <dbReference type="ChEBI" id="CHEBI:15378"/>
        <dbReference type="ChEBI" id="CHEBI:16526"/>
        <dbReference type="ChEBI" id="CHEBI:33019"/>
        <dbReference type="ChEBI" id="CHEBI:37575"/>
        <dbReference type="ChEBI" id="CHEBI:57841"/>
        <dbReference type="ChEBI" id="CHEBI:62899"/>
        <dbReference type="EC" id="2.5.1.3"/>
    </reaction>
</comment>
<evidence type="ECO:0000256" key="7">
    <source>
        <dbReference type="ARBA" id="ARBA00047851"/>
    </source>
</evidence>
<evidence type="ECO:0000256" key="8">
    <source>
        <dbReference type="ARBA" id="ARBA00047883"/>
    </source>
</evidence>
<evidence type="ECO:0000256" key="10">
    <source>
        <dbReference type="RuleBase" id="RU003826"/>
    </source>
</evidence>
<evidence type="ECO:0000256" key="9">
    <source>
        <dbReference type="HAMAP-Rule" id="MF_00097"/>
    </source>
</evidence>
<dbReference type="GO" id="GO:0005737">
    <property type="term" value="C:cytoplasm"/>
    <property type="evidence" value="ECO:0007669"/>
    <property type="project" value="TreeGrafter"/>
</dbReference>
<sequence length="215" mass="22669">MKQLQFLTHSTSRFSDLDEIKMALDGGCRWIQLRMKNATDDEMAAVGREAARLCHDRGATLILDDRVALCAETGADGVHLGRNDMPVDEARAILGSKAIIGATVNTVDDLLRAAAAGADYVGCGPFRFTTTKAHLAPVLGIEGYRRLVAARAAHGLAMPLIAIGGITLSDIPAIMATGVDGVALSGCVVRSNDPTGEMRRLCRAVSGVVGINDNR</sequence>
<organism evidence="13 14">
    <name type="scientific">Prevotella lacticifex</name>
    <dbReference type="NCBI Taxonomy" id="2854755"/>
    <lineage>
        <taxon>Bacteria</taxon>
        <taxon>Pseudomonadati</taxon>
        <taxon>Bacteroidota</taxon>
        <taxon>Bacteroidia</taxon>
        <taxon>Bacteroidales</taxon>
        <taxon>Prevotellaceae</taxon>
        <taxon>Prevotella</taxon>
    </lineage>
</organism>
<dbReference type="GeneID" id="72468818"/>
<evidence type="ECO:0000256" key="11">
    <source>
        <dbReference type="RuleBase" id="RU004253"/>
    </source>
</evidence>